<comment type="caution">
    <text evidence="2">The sequence shown here is derived from an EMBL/GenBank/DDBJ whole genome shotgun (WGS) entry which is preliminary data.</text>
</comment>
<accession>A0AAE1H5C1</accession>
<name>A0AAE1H5C1_9NEOP</name>
<feature type="region of interest" description="Disordered" evidence="1">
    <location>
        <begin position="1"/>
        <end position="28"/>
    </location>
</feature>
<dbReference type="AlphaFoldDB" id="A0AAE1H5C1"/>
<reference evidence="2" key="1">
    <citation type="submission" date="2021-07" db="EMBL/GenBank/DDBJ databases">
        <authorList>
            <person name="Catto M.A."/>
            <person name="Jacobson A."/>
            <person name="Kennedy G."/>
            <person name="Labadie P."/>
            <person name="Hunt B.G."/>
            <person name="Srinivasan R."/>
        </authorList>
    </citation>
    <scope>NUCLEOTIDE SEQUENCE</scope>
    <source>
        <strain evidence="2">PL_HMW_Pooled</strain>
        <tissue evidence="2">Head</tissue>
    </source>
</reference>
<proteinExistence type="predicted"/>
<dbReference type="Proteomes" id="UP001219518">
    <property type="component" value="Unassembled WGS sequence"/>
</dbReference>
<evidence type="ECO:0000313" key="3">
    <source>
        <dbReference type="Proteomes" id="UP001219518"/>
    </source>
</evidence>
<protein>
    <submittedName>
        <fullName evidence="2">Early nodulin-12A</fullName>
    </submittedName>
</protein>
<feature type="region of interest" description="Disordered" evidence="1">
    <location>
        <begin position="316"/>
        <end position="367"/>
    </location>
</feature>
<organism evidence="2 3">
    <name type="scientific">Frankliniella fusca</name>
    <dbReference type="NCBI Taxonomy" id="407009"/>
    <lineage>
        <taxon>Eukaryota</taxon>
        <taxon>Metazoa</taxon>
        <taxon>Ecdysozoa</taxon>
        <taxon>Arthropoda</taxon>
        <taxon>Hexapoda</taxon>
        <taxon>Insecta</taxon>
        <taxon>Pterygota</taxon>
        <taxon>Neoptera</taxon>
        <taxon>Paraneoptera</taxon>
        <taxon>Thysanoptera</taxon>
        <taxon>Terebrantia</taxon>
        <taxon>Thripoidea</taxon>
        <taxon>Thripidae</taxon>
        <taxon>Frankliniella</taxon>
    </lineage>
</organism>
<feature type="region of interest" description="Disordered" evidence="1">
    <location>
        <begin position="509"/>
        <end position="558"/>
    </location>
</feature>
<evidence type="ECO:0000313" key="2">
    <source>
        <dbReference type="EMBL" id="KAK3914536.1"/>
    </source>
</evidence>
<gene>
    <name evidence="2" type="ORF">KUF71_005332</name>
</gene>
<reference evidence="2" key="2">
    <citation type="journal article" date="2023" name="BMC Genomics">
        <title>Pest status, molecular evolution, and epigenetic factors derived from the genome assembly of Frankliniella fusca, a thysanopteran phytovirus vector.</title>
        <authorList>
            <person name="Catto M.A."/>
            <person name="Labadie P.E."/>
            <person name="Jacobson A.L."/>
            <person name="Kennedy G.G."/>
            <person name="Srinivasan R."/>
            <person name="Hunt B.G."/>
        </authorList>
    </citation>
    <scope>NUCLEOTIDE SEQUENCE</scope>
    <source>
        <strain evidence="2">PL_HMW_Pooled</strain>
    </source>
</reference>
<dbReference type="EMBL" id="JAHWGI010000383">
    <property type="protein sequence ID" value="KAK3914536.1"/>
    <property type="molecule type" value="Genomic_DNA"/>
</dbReference>
<sequence>MKLVTPSLPRSRSRPRSGSSSLSLLPSGEANVEKASTRLALSLRCEPLRLAAEDMGDPRPGPNAWCWLSRSTDLLRLRREERCVRRRLPGDILTLRGLALVCTTVYGISRSWASDMPSVSMRSKSRCCLSSSGTGRRFPSDGDRERDRCLRLWQRSEHLDTSLSLSEPFLLRCRLCLHAERQRGQGRESVELWLSTLEERRCAPLLPPRVAPRCRPWPWPPWPCPCATMRPVLAAERRLRGLDALLYSPRACGSVQGALRVLSGGDGWRLRQGYDHYSEHEVTALEVDLSDPRPINRMQINAIHVEPLNTVQNHRRGIWNAGPGRNNSSVRGRMRLATSPGVPPGPAPEPGESWKPDPGPGELGLGPGAQPEWGGAARVQHAFLKTITNGMDQWPEVYTGHAPGAHNTYIPKGAHILYTLSACAVMWEWYGQRPHRSAAHLLPLPLRFFMDEWHKRRRRRDDERAGARLRLLDRITRNVIFVDAHLFLLALSSFWESAGHCRRVSLRGPPIGAPETERPPPATPLAIGRQLPAGPPAQPGPARHAPPRPATPRHAPPRGCVGAAVQCGQCVERDIAELS</sequence>
<keyword evidence="3" id="KW-1185">Reference proteome</keyword>
<evidence type="ECO:0000256" key="1">
    <source>
        <dbReference type="SAM" id="MobiDB-lite"/>
    </source>
</evidence>